<gene>
    <name evidence="1" type="ordered locus">Clocel_0097</name>
</gene>
<dbReference type="RefSeq" id="WP_010075341.1">
    <property type="nucleotide sequence ID" value="NC_014393.1"/>
</dbReference>
<protein>
    <submittedName>
        <fullName evidence="1">Sigma-G inhibitor, Gin</fullName>
    </submittedName>
</protein>
<organism evidence="1 2">
    <name type="scientific">Clostridium cellulovorans (strain ATCC 35296 / DSM 3052 / OCM 3 / 743B)</name>
    <dbReference type="NCBI Taxonomy" id="573061"/>
    <lineage>
        <taxon>Bacteria</taxon>
        <taxon>Bacillati</taxon>
        <taxon>Bacillota</taxon>
        <taxon>Clostridia</taxon>
        <taxon>Eubacteriales</taxon>
        <taxon>Clostridiaceae</taxon>
        <taxon>Clostridium</taxon>
    </lineage>
</organism>
<dbReference type="Proteomes" id="UP000002730">
    <property type="component" value="Chromosome"/>
</dbReference>
<reference evidence="1 2" key="1">
    <citation type="submission" date="2010-08" db="EMBL/GenBank/DDBJ databases">
        <title>Complete sequence of Clostridium cellulovorans 743B.</title>
        <authorList>
            <consortium name="US DOE Joint Genome Institute"/>
            <person name="Lucas S."/>
            <person name="Copeland A."/>
            <person name="Lapidus A."/>
            <person name="Cheng J.-F."/>
            <person name="Bruce D."/>
            <person name="Goodwin L."/>
            <person name="Pitluck S."/>
            <person name="Chertkov O."/>
            <person name="Detter J.C."/>
            <person name="Han C."/>
            <person name="Tapia R."/>
            <person name="Land M."/>
            <person name="Hauser L."/>
            <person name="Chang Y.-J."/>
            <person name="Jeffries C."/>
            <person name="Kyrpides N."/>
            <person name="Ivanova N."/>
            <person name="Mikhailova N."/>
            <person name="Hemme C.L."/>
            <person name="Woyke T."/>
        </authorList>
    </citation>
    <scope>NUCLEOTIDE SEQUENCE [LARGE SCALE GENOMIC DNA]</scope>
    <source>
        <strain evidence="2">ATCC 35296 / DSM 3052 / OCM 3 / 743B</strain>
    </source>
</reference>
<dbReference type="KEGG" id="ccb:Clocel_0097"/>
<dbReference type="STRING" id="573061.Clocel_0097"/>
<dbReference type="AlphaFoldDB" id="D9SNL5"/>
<dbReference type="HOGENOM" id="CLU_187385_0_0_9"/>
<dbReference type="Pfam" id="PF10764">
    <property type="entry name" value="Gin"/>
    <property type="match status" value="1"/>
</dbReference>
<name>D9SNL5_CLOC7</name>
<evidence type="ECO:0000313" key="2">
    <source>
        <dbReference type="Proteomes" id="UP000002730"/>
    </source>
</evidence>
<dbReference type="OrthoDB" id="1753657at2"/>
<sequence length="67" mass="7794">MKCIVCGKSIQEGIIVNSRFICLKCEERMVNSNIDTDFYNYFIDVLKKSRINKLDTKGESINCQNRL</sequence>
<proteinExistence type="predicted"/>
<keyword evidence="2" id="KW-1185">Reference proteome</keyword>
<dbReference type="InterPro" id="IPR019700">
    <property type="entry name" value="Sigma-G_inhibitor_Gin"/>
</dbReference>
<accession>D9SNL5</accession>
<dbReference type="EMBL" id="CP002160">
    <property type="protein sequence ID" value="ADL49886.1"/>
    <property type="molecule type" value="Genomic_DNA"/>
</dbReference>
<evidence type="ECO:0000313" key="1">
    <source>
        <dbReference type="EMBL" id="ADL49886.1"/>
    </source>
</evidence>